<name>A0A4R8BQS4_9ACTN</name>
<dbReference type="InterPro" id="IPR037523">
    <property type="entry name" value="VOC_core"/>
</dbReference>
<evidence type="ECO:0000313" key="3">
    <source>
        <dbReference type="Proteomes" id="UP000295146"/>
    </source>
</evidence>
<accession>A0A4R8BQS4</accession>
<dbReference type="Proteomes" id="UP000295146">
    <property type="component" value="Unassembled WGS sequence"/>
</dbReference>
<protein>
    <submittedName>
        <fullName evidence="2">Enzyme related to lactoylglutathione lyase</fullName>
    </submittedName>
</protein>
<reference evidence="2 3" key="1">
    <citation type="submission" date="2019-03" db="EMBL/GenBank/DDBJ databases">
        <title>Genomic Encyclopedia of Type Strains, Phase III (KMG-III): the genomes of soil and plant-associated and newly described type strains.</title>
        <authorList>
            <person name="Whitman W."/>
        </authorList>
    </citation>
    <scope>NUCLEOTIDE SEQUENCE [LARGE SCALE GENOMIC DNA]</scope>
    <source>
        <strain evidence="2 3">VKM Ac-2573</strain>
    </source>
</reference>
<gene>
    <name evidence="2" type="ORF">EV653_7878</name>
</gene>
<dbReference type="SUPFAM" id="SSF54593">
    <property type="entry name" value="Glyoxalase/Bleomycin resistance protein/Dihydroxybiphenyl dioxygenase"/>
    <property type="match status" value="1"/>
</dbReference>
<dbReference type="GO" id="GO:0016829">
    <property type="term" value="F:lyase activity"/>
    <property type="evidence" value="ECO:0007669"/>
    <property type="project" value="UniProtKB-KW"/>
</dbReference>
<dbReference type="InterPro" id="IPR029068">
    <property type="entry name" value="Glyas_Bleomycin-R_OHBP_Dase"/>
</dbReference>
<evidence type="ECO:0000313" key="2">
    <source>
        <dbReference type="EMBL" id="TDW54559.1"/>
    </source>
</evidence>
<dbReference type="Gene3D" id="3.10.180.10">
    <property type="entry name" value="2,3-Dihydroxybiphenyl 1,2-Dioxygenase, domain 1"/>
    <property type="match status" value="1"/>
</dbReference>
<dbReference type="CDD" id="cd06587">
    <property type="entry name" value="VOC"/>
    <property type="match status" value="1"/>
</dbReference>
<feature type="domain" description="VOC" evidence="1">
    <location>
        <begin position="12"/>
        <end position="125"/>
    </location>
</feature>
<dbReference type="OrthoDB" id="485032at2"/>
<keyword evidence="3" id="KW-1185">Reference proteome</keyword>
<dbReference type="RefSeq" id="WP_134111349.1">
    <property type="nucleotide sequence ID" value="NZ_SODP01000005.1"/>
</dbReference>
<dbReference type="AlphaFoldDB" id="A0A4R8BQS4"/>
<sequence>MSADSTSPIQNRIGAVFVHVTDMQRAITWYSTLLGVPQSATSHEGLIYDVPMSGPTGLTLDGHSQVRGTFQPGGPLLMLQAGDIHAAHAFASEHAKEVGPVEDIGTVSVFHLADPDGNRLIVYAENRPGHTD</sequence>
<proteinExistence type="predicted"/>
<dbReference type="InterPro" id="IPR004360">
    <property type="entry name" value="Glyas_Fos-R_dOase_dom"/>
</dbReference>
<evidence type="ECO:0000259" key="1">
    <source>
        <dbReference type="PROSITE" id="PS51819"/>
    </source>
</evidence>
<dbReference type="Pfam" id="PF00903">
    <property type="entry name" value="Glyoxalase"/>
    <property type="match status" value="1"/>
</dbReference>
<keyword evidence="2" id="KW-0456">Lyase</keyword>
<dbReference type="EMBL" id="SODP01000005">
    <property type="protein sequence ID" value="TDW54559.1"/>
    <property type="molecule type" value="Genomic_DNA"/>
</dbReference>
<dbReference type="PROSITE" id="PS51819">
    <property type="entry name" value="VOC"/>
    <property type="match status" value="1"/>
</dbReference>
<organism evidence="2 3">
    <name type="scientific">Kribbella pratensis</name>
    <dbReference type="NCBI Taxonomy" id="2512112"/>
    <lineage>
        <taxon>Bacteria</taxon>
        <taxon>Bacillati</taxon>
        <taxon>Actinomycetota</taxon>
        <taxon>Actinomycetes</taxon>
        <taxon>Propionibacteriales</taxon>
        <taxon>Kribbellaceae</taxon>
        <taxon>Kribbella</taxon>
    </lineage>
</organism>
<comment type="caution">
    <text evidence="2">The sequence shown here is derived from an EMBL/GenBank/DDBJ whole genome shotgun (WGS) entry which is preliminary data.</text>
</comment>